<sequence length="84" mass="9197">MEISSADSESLHFTQERACDPHSNASSPLLLVVLSNAEERKDVNGLRVVLEGSLGAFSAVSREFCTSSWTSRVEDVGYLSYSRN</sequence>
<evidence type="ECO:0000313" key="2">
    <source>
        <dbReference type="EMBL" id="KIM35263.1"/>
    </source>
</evidence>
<evidence type="ECO:0000256" key="1">
    <source>
        <dbReference type="SAM" id="MobiDB-lite"/>
    </source>
</evidence>
<accession>A0A0C2XBD6</accession>
<feature type="region of interest" description="Disordered" evidence="1">
    <location>
        <begin position="1"/>
        <end position="24"/>
    </location>
</feature>
<gene>
    <name evidence="2" type="ORF">M413DRAFT_351135</name>
</gene>
<proteinExistence type="predicted"/>
<protein>
    <submittedName>
        <fullName evidence="2">Uncharacterized protein</fullName>
    </submittedName>
</protein>
<evidence type="ECO:0000313" key="3">
    <source>
        <dbReference type="Proteomes" id="UP000053424"/>
    </source>
</evidence>
<keyword evidence="3" id="KW-1185">Reference proteome</keyword>
<feature type="compositionally biased region" description="Polar residues" evidence="1">
    <location>
        <begin position="1"/>
        <end position="13"/>
    </location>
</feature>
<name>A0A0C2XBD6_HEBCY</name>
<reference evidence="2 3" key="1">
    <citation type="submission" date="2014-04" db="EMBL/GenBank/DDBJ databases">
        <authorList>
            <consortium name="DOE Joint Genome Institute"/>
            <person name="Kuo A."/>
            <person name="Gay G."/>
            <person name="Dore J."/>
            <person name="Kohler A."/>
            <person name="Nagy L.G."/>
            <person name="Floudas D."/>
            <person name="Copeland A."/>
            <person name="Barry K.W."/>
            <person name="Cichocki N."/>
            <person name="Veneault-Fourrey C."/>
            <person name="LaButti K."/>
            <person name="Lindquist E.A."/>
            <person name="Lipzen A."/>
            <person name="Lundell T."/>
            <person name="Morin E."/>
            <person name="Murat C."/>
            <person name="Sun H."/>
            <person name="Tunlid A."/>
            <person name="Henrissat B."/>
            <person name="Grigoriev I.V."/>
            <person name="Hibbett D.S."/>
            <person name="Martin F."/>
            <person name="Nordberg H.P."/>
            <person name="Cantor M.N."/>
            <person name="Hua S.X."/>
        </authorList>
    </citation>
    <scope>NUCLEOTIDE SEQUENCE [LARGE SCALE GENOMIC DNA]</scope>
    <source>
        <strain evidence="3">h7</strain>
    </source>
</reference>
<reference evidence="3" key="2">
    <citation type="submission" date="2015-01" db="EMBL/GenBank/DDBJ databases">
        <title>Evolutionary Origins and Diversification of the Mycorrhizal Mutualists.</title>
        <authorList>
            <consortium name="DOE Joint Genome Institute"/>
            <consortium name="Mycorrhizal Genomics Consortium"/>
            <person name="Kohler A."/>
            <person name="Kuo A."/>
            <person name="Nagy L.G."/>
            <person name="Floudas D."/>
            <person name="Copeland A."/>
            <person name="Barry K.W."/>
            <person name="Cichocki N."/>
            <person name="Veneault-Fourrey C."/>
            <person name="LaButti K."/>
            <person name="Lindquist E.A."/>
            <person name="Lipzen A."/>
            <person name="Lundell T."/>
            <person name="Morin E."/>
            <person name="Murat C."/>
            <person name="Riley R."/>
            <person name="Ohm R."/>
            <person name="Sun H."/>
            <person name="Tunlid A."/>
            <person name="Henrissat B."/>
            <person name="Grigoriev I.V."/>
            <person name="Hibbett D.S."/>
            <person name="Martin F."/>
        </authorList>
    </citation>
    <scope>NUCLEOTIDE SEQUENCE [LARGE SCALE GENOMIC DNA]</scope>
    <source>
        <strain evidence="3">h7</strain>
    </source>
</reference>
<dbReference type="EMBL" id="KN831825">
    <property type="protein sequence ID" value="KIM35263.1"/>
    <property type="molecule type" value="Genomic_DNA"/>
</dbReference>
<dbReference type="HOGENOM" id="CLU_2527718_0_0_1"/>
<organism evidence="2 3">
    <name type="scientific">Hebeloma cylindrosporum</name>
    <dbReference type="NCBI Taxonomy" id="76867"/>
    <lineage>
        <taxon>Eukaryota</taxon>
        <taxon>Fungi</taxon>
        <taxon>Dikarya</taxon>
        <taxon>Basidiomycota</taxon>
        <taxon>Agaricomycotina</taxon>
        <taxon>Agaricomycetes</taxon>
        <taxon>Agaricomycetidae</taxon>
        <taxon>Agaricales</taxon>
        <taxon>Agaricineae</taxon>
        <taxon>Hymenogastraceae</taxon>
        <taxon>Hebeloma</taxon>
    </lineage>
</organism>
<dbReference type="AlphaFoldDB" id="A0A0C2XBD6"/>
<dbReference type="Proteomes" id="UP000053424">
    <property type="component" value="Unassembled WGS sequence"/>
</dbReference>